<keyword evidence="2" id="KW-1185">Reference proteome</keyword>
<sequence>MLLFGVVSFFPHPPSTLNTLLIMELSSPGPQPNLPELSLARPENGPLLWGLSSALASLPSASLWQKRADGICLIGLRSKIALTVSSSISPFPFFQVLLPPVLHHPLRHVSDSSNAVWSHRRTWGCSNITLCPDLHDGAGHPCVALEQSYALSKTVVELC</sequence>
<gene>
    <name evidence="1" type="ORF">FIBSPDRAFT_153689</name>
</gene>
<dbReference type="AlphaFoldDB" id="A0A166BIJ6"/>
<proteinExistence type="predicted"/>
<evidence type="ECO:0000313" key="2">
    <source>
        <dbReference type="Proteomes" id="UP000076532"/>
    </source>
</evidence>
<dbReference type="Proteomes" id="UP000076532">
    <property type="component" value="Unassembled WGS sequence"/>
</dbReference>
<name>A0A166BIJ6_9AGAM</name>
<reference evidence="1 2" key="1">
    <citation type="journal article" date="2016" name="Mol. Biol. Evol.">
        <title>Comparative Genomics of Early-Diverging Mushroom-Forming Fungi Provides Insights into the Origins of Lignocellulose Decay Capabilities.</title>
        <authorList>
            <person name="Nagy L.G."/>
            <person name="Riley R."/>
            <person name="Tritt A."/>
            <person name="Adam C."/>
            <person name="Daum C."/>
            <person name="Floudas D."/>
            <person name="Sun H."/>
            <person name="Yadav J.S."/>
            <person name="Pangilinan J."/>
            <person name="Larsson K.H."/>
            <person name="Matsuura K."/>
            <person name="Barry K."/>
            <person name="Labutti K."/>
            <person name="Kuo R."/>
            <person name="Ohm R.A."/>
            <person name="Bhattacharya S.S."/>
            <person name="Shirouzu T."/>
            <person name="Yoshinaga Y."/>
            <person name="Martin F.M."/>
            <person name="Grigoriev I.V."/>
            <person name="Hibbett D.S."/>
        </authorList>
    </citation>
    <scope>NUCLEOTIDE SEQUENCE [LARGE SCALE GENOMIC DNA]</scope>
    <source>
        <strain evidence="1 2">CBS 109695</strain>
    </source>
</reference>
<protein>
    <submittedName>
        <fullName evidence="1">Uncharacterized protein</fullName>
    </submittedName>
</protein>
<organism evidence="1 2">
    <name type="scientific">Athelia psychrophila</name>
    <dbReference type="NCBI Taxonomy" id="1759441"/>
    <lineage>
        <taxon>Eukaryota</taxon>
        <taxon>Fungi</taxon>
        <taxon>Dikarya</taxon>
        <taxon>Basidiomycota</taxon>
        <taxon>Agaricomycotina</taxon>
        <taxon>Agaricomycetes</taxon>
        <taxon>Agaricomycetidae</taxon>
        <taxon>Atheliales</taxon>
        <taxon>Atheliaceae</taxon>
        <taxon>Athelia</taxon>
    </lineage>
</organism>
<dbReference type="EMBL" id="KV417644">
    <property type="protein sequence ID" value="KZP12679.1"/>
    <property type="molecule type" value="Genomic_DNA"/>
</dbReference>
<evidence type="ECO:0000313" key="1">
    <source>
        <dbReference type="EMBL" id="KZP12679.1"/>
    </source>
</evidence>
<accession>A0A166BIJ6</accession>